<feature type="binding site" evidence="10">
    <location>
        <position position="130"/>
    </location>
    <ligand>
        <name>substrate</name>
    </ligand>
</feature>
<dbReference type="STRING" id="1034943.BN59_02589"/>
<dbReference type="EMBL" id="CCSB01000003">
    <property type="protein sequence ID" value="CDZ78279.1"/>
    <property type="molecule type" value="Genomic_DNA"/>
</dbReference>
<dbReference type="GO" id="GO:0008758">
    <property type="term" value="F:UDP-2,3-diacylglucosamine hydrolase activity"/>
    <property type="evidence" value="ECO:0007669"/>
    <property type="project" value="UniProtKB-UniRule"/>
</dbReference>
<keyword evidence="8 10" id="KW-0472">Membrane</keyword>
<evidence type="ECO:0000256" key="1">
    <source>
        <dbReference type="ARBA" id="ARBA00022475"/>
    </source>
</evidence>
<evidence type="ECO:0000259" key="11">
    <source>
        <dbReference type="Pfam" id="PF00149"/>
    </source>
</evidence>
<dbReference type="GO" id="GO:0005737">
    <property type="term" value="C:cytoplasm"/>
    <property type="evidence" value="ECO:0007669"/>
    <property type="project" value="InterPro"/>
</dbReference>
<evidence type="ECO:0000256" key="4">
    <source>
        <dbReference type="ARBA" id="ARBA00022556"/>
    </source>
</evidence>
<dbReference type="InterPro" id="IPR029052">
    <property type="entry name" value="Metallo-depent_PP-like"/>
</dbReference>
<dbReference type="GO" id="GO:0009245">
    <property type="term" value="P:lipid A biosynthetic process"/>
    <property type="evidence" value="ECO:0007669"/>
    <property type="project" value="UniProtKB-UniRule"/>
</dbReference>
<dbReference type="EC" id="3.6.1.54" evidence="10"/>
<keyword evidence="7 10" id="KW-0443">Lipid metabolism</keyword>
<evidence type="ECO:0000256" key="2">
    <source>
        <dbReference type="ARBA" id="ARBA00022516"/>
    </source>
</evidence>
<feature type="binding site" evidence="10">
    <location>
        <position position="87"/>
    </location>
    <ligand>
        <name>Mn(2+)</name>
        <dbReference type="ChEBI" id="CHEBI:29035"/>
        <label>2</label>
    </ligand>
</feature>
<evidence type="ECO:0000256" key="6">
    <source>
        <dbReference type="ARBA" id="ARBA00022801"/>
    </source>
</evidence>
<name>A0A078L2E8_9GAMM</name>
<evidence type="ECO:0000256" key="3">
    <source>
        <dbReference type="ARBA" id="ARBA00022519"/>
    </source>
</evidence>
<dbReference type="Pfam" id="PF00149">
    <property type="entry name" value="Metallophos"/>
    <property type="match status" value="1"/>
</dbReference>
<dbReference type="RefSeq" id="WP_043874801.1">
    <property type="nucleotide sequence ID" value="NZ_CCVW01000003.1"/>
</dbReference>
<accession>A0A078L2E8</accession>
<reference evidence="12 13" key="1">
    <citation type="submission" date="2014-06" db="EMBL/GenBank/DDBJ databases">
        <authorList>
            <person name="Urmite Genomes Urmite Genomes"/>
        </authorList>
    </citation>
    <scope>NUCLEOTIDE SEQUENCE [LARGE SCALE GENOMIC DNA]</scope>
</reference>
<evidence type="ECO:0000256" key="5">
    <source>
        <dbReference type="ARBA" id="ARBA00022723"/>
    </source>
</evidence>
<dbReference type="PANTHER" id="PTHR34990">
    <property type="entry name" value="UDP-2,3-DIACYLGLUCOSAMINE HYDROLASE-RELATED"/>
    <property type="match status" value="1"/>
</dbReference>
<dbReference type="UniPathway" id="UPA00359">
    <property type="reaction ID" value="UER00480"/>
</dbReference>
<dbReference type="PANTHER" id="PTHR34990:SF1">
    <property type="entry name" value="UDP-2,3-DIACYLGLUCOSAMINE HYDROLASE"/>
    <property type="match status" value="1"/>
</dbReference>
<dbReference type="GO" id="GO:0030145">
    <property type="term" value="F:manganese ion binding"/>
    <property type="evidence" value="ECO:0007669"/>
    <property type="project" value="UniProtKB-UniRule"/>
</dbReference>
<feature type="binding site" evidence="10">
    <location>
        <position position="202"/>
    </location>
    <ligand>
        <name>Mn(2+)</name>
        <dbReference type="ChEBI" id="CHEBI:29035"/>
        <label>2</label>
    </ligand>
</feature>
<feature type="binding site" evidence="10">
    <location>
        <position position="16"/>
    </location>
    <ligand>
        <name>Mn(2+)</name>
        <dbReference type="ChEBI" id="CHEBI:29035"/>
        <label>1</label>
    </ligand>
</feature>
<evidence type="ECO:0000256" key="8">
    <source>
        <dbReference type="ARBA" id="ARBA00023136"/>
    </source>
</evidence>
<dbReference type="InterPro" id="IPR043461">
    <property type="entry name" value="LpxH-like"/>
</dbReference>
<feature type="binding site" evidence="10">
    <location>
        <position position="202"/>
    </location>
    <ligand>
        <name>substrate</name>
    </ligand>
</feature>
<evidence type="ECO:0000256" key="7">
    <source>
        <dbReference type="ARBA" id="ARBA00023098"/>
    </source>
</evidence>
<proteinExistence type="inferred from homology"/>
<comment type="subcellular location">
    <subcellularLocation>
        <location evidence="10">Cell inner membrane</location>
        <topology evidence="10">Peripheral membrane protein</topology>
        <orientation evidence="10">Cytoplasmic side</orientation>
    </subcellularLocation>
</comment>
<comment type="pathway">
    <text evidence="10">Glycolipid biosynthesis; lipid IV(A) biosynthesis; lipid IV(A) from (3R)-3-hydroxytetradecanoyl-[acyl-carrier-protein] and UDP-N-acetyl-alpha-D-glucosamine: step 4/6.</text>
</comment>
<evidence type="ECO:0000256" key="10">
    <source>
        <dbReference type="HAMAP-Rule" id="MF_00575"/>
    </source>
</evidence>
<dbReference type="InterPro" id="IPR010138">
    <property type="entry name" value="UDP-diacylglucosamine_Hdrlase"/>
</dbReference>
<feature type="binding site" evidence="10">
    <location>
        <position position="174"/>
    </location>
    <ligand>
        <name>substrate</name>
    </ligand>
</feature>
<dbReference type="InterPro" id="IPR004843">
    <property type="entry name" value="Calcineurin-like_PHP"/>
</dbReference>
<keyword evidence="3 10" id="KW-0997">Cell inner membrane</keyword>
<keyword evidence="2 10" id="KW-0444">Lipid biosynthesis</keyword>
<feature type="binding site" evidence="10">
    <location>
        <position position="171"/>
    </location>
    <ligand>
        <name>substrate</name>
    </ligand>
</feature>
<evidence type="ECO:0000313" key="13">
    <source>
        <dbReference type="Proteomes" id="UP000044071"/>
    </source>
</evidence>
<feature type="binding site" evidence="10">
    <location>
        <position position="49"/>
    </location>
    <ligand>
        <name>Mn(2+)</name>
        <dbReference type="ChEBI" id="CHEBI:29035"/>
        <label>1</label>
    </ligand>
</feature>
<evidence type="ECO:0000313" key="12">
    <source>
        <dbReference type="EMBL" id="CDZ78279.1"/>
    </source>
</evidence>
<protein>
    <recommendedName>
        <fullName evidence="10">UDP-2,3-diacylglucosamine hydrolase</fullName>
        <ecNumber evidence="10">3.6.1.54</ecNumber>
    </recommendedName>
    <alternativeName>
        <fullName evidence="10">UDP-2,3-diacylglucosamine diphosphatase</fullName>
    </alternativeName>
</protein>
<dbReference type="eggNOG" id="COG2908">
    <property type="taxonomic scope" value="Bacteria"/>
</dbReference>
<feature type="binding site" evidence="10">
    <location>
        <position position="168"/>
    </location>
    <ligand>
        <name>substrate</name>
    </ligand>
</feature>
<dbReference type="Gene3D" id="3.60.21.10">
    <property type="match status" value="1"/>
</dbReference>
<keyword evidence="4 10" id="KW-0441">Lipid A biosynthesis</keyword>
<dbReference type="NCBIfam" id="TIGR01854">
    <property type="entry name" value="lipid_A_lpxH"/>
    <property type="match status" value="1"/>
</dbReference>
<keyword evidence="1 10" id="KW-1003">Cell membrane</keyword>
<feature type="domain" description="Calcineurin-like phosphoesterase" evidence="11">
    <location>
        <begin position="12"/>
        <end position="206"/>
    </location>
</feature>
<comment type="catalytic activity">
    <reaction evidence="10">
        <text>UDP-2-N,3-O-bis[(3R)-3-hydroxytetradecanoyl]-alpha-D-glucosamine + H2O = 2-N,3-O-bis[(3R)-3-hydroxytetradecanoyl]-alpha-D-glucosaminyl 1-phosphate + UMP + 2 H(+)</text>
        <dbReference type="Rhea" id="RHEA:25213"/>
        <dbReference type="ChEBI" id="CHEBI:15377"/>
        <dbReference type="ChEBI" id="CHEBI:15378"/>
        <dbReference type="ChEBI" id="CHEBI:57865"/>
        <dbReference type="ChEBI" id="CHEBI:57957"/>
        <dbReference type="ChEBI" id="CHEBI:78847"/>
        <dbReference type="EC" id="3.6.1.54"/>
    </reaction>
</comment>
<keyword evidence="6 10" id="KW-0378">Hydrolase</keyword>
<comment type="cofactor">
    <cofactor evidence="10">
        <name>Mn(2+)</name>
        <dbReference type="ChEBI" id="CHEBI:29035"/>
    </cofactor>
    <text evidence="10">Binds 2 Mn(2+) ions per subunit in a binuclear metal center.</text>
</comment>
<feature type="binding site" evidence="10">
    <location>
        <begin position="87"/>
        <end position="88"/>
    </location>
    <ligand>
        <name>substrate</name>
    </ligand>
</feature>
<dbReference type="SUPFAM" id="SSF56300">
    <property type="entry name" value="Metallo-dependent phosphatases"/>
    <property type="match status" value="1"/>
</dbReference>
<dbReference type="AlphaFoldDB" id="A0A078L2E8"/>
<gene>
    <name evidence="10 12" type="primary">lpxH</name>
    <name evidence="12" type="ORF">BN59_02589</name>
</gene>
<dbReference type="GO" id="GO:0019897">
    <property type="term" value="C:extrinsic component of plasma membrane"/>
    <property type="evidence" value="ECO:0007669"/>
    <property type="project" value="UniProtKB-UniRule"/>
</dbReference>
<dbReference type="Proteomes" id="UP000044071">
    <property type="component" value="Unassembled WGS sequence"/>
</dbReference>
<evidence type="ECO:0000256" key="9">
    <source>
        <dbReference type="ARBA" id="ARBA00023211"/>
    </source>
</evidence>
<feature type="binding site" evidence="10">
    <location>
        <position position="204"/>
    </location>
    <ligand>
        <name>Mn(2+)</name>
        <dbReference type="ChEBI" id="CHEBI:29035"/>
        <label>1</label>
    </ligand>
</feature>
<keyword evidence="5 10" id="KW-0479">Metal-binding</keyword>
<keyword evidence="13" id="KW-1185">Reference proteome</keyword>
<dbReference type="OrthoDB" id="9783283at2"/>
<dbReference type="HAMAP" id="MF_00575">
    <property type="entry name" value="LpxH"/>
    <property type="match status" value="1"/>
</dbReference>
<organism evidence="12 13">
    <name type="scientific">Legionella massiliensis</name>
    <dbReference type="NCBI Taxonomy" id="1034943"/>
    <lineage>
        <taxon>Bacteria</taxon>
        <taxon>Pseudomonadati</taxon>
        <taxon>Pseudomonadota</taxon>
        <taxon>Gammaproteobacteria</taxon>
        <taxon>Legionellales</taxon>
        <taxon>Legionellaceae</taxon>
        <taxon>Legionella</taxon>
    </lineage>
</organism>
<feature type="binding site" evidence="10">
    <location>
        <position position="49"/>
    </location>
    <ligand>
        <name>Mn(2+)</name>
        <dbReference type="ChEBI" id="CHEBI:29035"/>
        <label>2</label>
    </ligand>
</feature>
<feature type="binding site" evidence="10">
    <location>
        <position position="18"/>
    </location>
    <ligand>
        <name>Mn(2+)</name>
        <dbReference type="ChEBI" id="CHEBI:29035"/>
        <label>1</label>
    </ligand>
</feature>
<comment type="function">
    <text evidence="10">Hydrolyzes the pyrophosphate bond of UDP-2,3-diacylglucosamine to yield 2,3-diacylglucosamine 1-phosphate (lipid X) and UMP by catalyzing the attack of water at the alpha-P atom. Involved in the biosynthesis of lipid A, a phosphorylated glycolipid that anchors the lipopolysaccharide to the outer membrane of the cell.</text>
</comment>
<keyword evidence="9 10" id="KW-0464">Manganese</keyword>
<dbReference type="CDD" id="cd07398">
    <property type="entry name" value="MPP_YbbF-LpxH"/>
    <property type="match status" value="1"/>
</dbReference>
<feature type="binding site" evidence="10">
    <location>
        <position position="122"/>
    </location>
    <ligand>
        <name>Mn(2+)</name>
        <dbReference type="ChEBI" id="CHEBI:29035"/>
        <label>2</label>
    </ligand>
</feature>
<comment type="similarity">
    <text evidence="10">Belongs to the LpxH family.</text>
</comment>
<sequence>MLAVQDKPLEAVFISDLHLHPEEPAISSRFKAFIDWAAQNTKAVYILGDFFHAWSGDDGIDDWSKSIASQLKWLSEQDVALYYMHGNRDFLLGQAFASAAGITILPEPSVIQLGNNKILLVHGDRYCTNDKSHQWFRRLTRSSWFAKLFLRLPLQFRKKVVAQVRQHSQENYRKTPMQMDVVLKPMLAHMAKHAVTILIHGHTHKPGLRNHLYNNSEYKQYVLSDWDDSPKLLCYYKSKGFKFSQALI</sequence>
<dbReference type="NCBIfam" id="NF003743">
    <property type="entry name" value="PRK05340.1"/>
    <property type="match status" value="1"/>
</dbReference>